<dbReference type="GO" id="GO:0008270">
    <property type="term" value="F:zinc ion binding"/>
    <property type="evidence" value="ECO:0007669"/>
    <property type="project" value="UniProtKB-KW"/>
</dbReference>
<sequence length="619" mass="72021">MSYDSYNNMTNAEKDNICNGEEFRVSINQVKPNTKERSTSSLKRMATNEGQQFSINEEDDEIILGQWQKVRPQKSMRNNSNGDCKEKDDEQVLSSLITLTNTLNTNINQNLNQNNLTNDNFDINTLQKSNDYDCGLDNSLKISKHALSYASEYHYPSFKIVCQPKLKDPKQGSKLINELIKSIKDDFMIKNSSFSKPVLFDLWWINPQGDLQIIIKTIELYVYLCRRERYPKELLNIKLDPYPPKHLPPQHTIILKWIHNTISIDDIKEELSTNYESIALIEDMFGTITNRTRHVKIEFYNKIEFTQVLNGGKIIIYGQKYVVDEFIPAPKILICSRCNNPGHVKKNCMISKFDICRRCGEERKNLNDHRECSIKCHHCGGNHISTDYKCKIIKEYRRKLIHELKQHPGRLPPDVQLFIPSEYRIRDDKTRLISNNRSNSCTNEIQQSTNNRKEGNVWVNSESFINQSSNINNELAATMKCLSNELKEEKERHERKQIDIQQKFKSIYDTMNQTISLVHQAQQAQQSMIDAINHTLQITLFPSLTKMIEIVYSLIDNLKPNSKSLNIDQICNITNKQLLYINEASKEFCQHQEELKKISSKQNDAFNMVIDSIHINNNV</sequence>
<gene>
    <name evidence="4" type="ORF">OXD698_LOCUS27320</name>
</gene>
<reference evidence="4" key="1">
    <citation type="submission" date="2021-02" db="EMBL/GenBank/DDBJ databases">
        <authorList>
            <person name="Nowell W R."/>
        </authorList>
    </citation>
    <scope>NUCLEOTIDE SEQUENCE</scope>
</reference>
<dbReference type="Proteomes" id="UP000663844">
    <property type="component" value="Unassembled WGS sequence"/>
</dbReference>
<name>A0A819LJQ6_9BILA</name>
<feature type="coiled-coil region" evidence="2">
    <location>
        <begin position="472"/>
        <end position="503"/>
    </location>
</feature>
<organism evidence="4 5">
    <name type="scientific">Adineta steineri</name>
    <dbReference type="NCBI Taxonomy" id="433720"/>
    <lineage>
        <taxon>Eukaryota</taxon>
        <taxon>Metazoa</taxon>
        <taxon>Spiralia</taxon>
        <taxon>Gnathifera</taxon>
        <taxon>Rotifera</taxon>
        <taxon>Eurotatoria</taxon>
        <taxon>Bdelloidea</taxon>
        <taxon>Adinetida</taxon>
        <taxon>Adinetidae</taxon>
        <taxon>Adineta</taxon>
    </lineage>
</organism>
<evidence type="ECO:0000313" key="4">
    <source>
        <dbReference type="EMBL" id="CAF3962145.1"/>
    </source>
</evidence>
<proteinExistence type="predicted"/>
<dbReference type="GO" id="GO:0003676">
    <property type="term" value="F:nucleic acid binding"/>
    <property type="evidence" value="ECO:0007669"/>
    <property type="project" value="InterPro"/>
</dbReference>
<accession>A0A819LJQ6</accession>
<feature type="domain" description="CCHC-type" evidence="3">
    <location>
        <begin position="335"/>
        <end position="348"/>
    </location>
</feature>
<evidence type="ECO:0000313" key="5">
    <source>
        <dbReference type="Proteomes" id="UP000663844"/>
    </source>
</evidence>
<keyword evidence="1" id="KW-0479">Metal-binding</keyword>
<dbReference type="SUPFAM" id="SSF57756">
    <property type="entry name" value="Retrovirus zinc finger-like domains"/>
    <property type="match status" value="1"/>
</dbReference>
<dbReference type="InterPro" id="IPR001878">
    <property type="entry name" value="Znf_CCHC"/>
</dbReference>
<keyword evidence="1" id="KW-0862">Zinc</keyword>
<dbReference type="PROSITE" id="PS50158">
    <property type="entry name" value="ZF_CCHC"/>
    <property type="match status" value="1"/>
</dbReference>
<comment type="caution">
    <text evidence="4">The sequence shown here is derived from an EMBL/GenBank/DDBJ whole genome shotgun (WGS) entry which is preliminary data.</text>
</comment>
<dbReference type="InterPro" id="IPR036875">
    <property type="entry name" value="Znf_CCHC_sf"/>
</dbReference>
<keyword evidence="1" id="KW-0863">Zinc-finger</keyword>
<dbReference type="EMBL" id="CAJOAZ010002816">
    <property type="protein sequence ID" value="CAF3962145.1"/>
    <property type="molecule type" value="Genomic_DNA"/>
</dbReference>
<evidence type="ECO:0000256" key="1">
    <source>
        <dbReference type="PROSITE-ProRule" id="PRU00047"/>
    </source>
</evidence>
<keyword evidence="2" id="KW-0175">Coiled coil</keyword>
<dbReference type="AlphaFoldDB" id="A0A819LJQ6"/>
<protein>
    <recommendedName>
        <fullName evidence="3">CCHC-type domain-containing protein</fullName>
    </recommendedName>
</protein>
<evidence type="ECO:0000259" key="3">
    <source>
        <dbReference type="PROSITE" id="PS50158"/>
    </source>
</evidence>
<evidence type="ECO:0000256" key="2">
    <source>
        <dbReference type="SAM" id="Coils"/>
    </source>
</evidence>